<protein>
    <submittedName>
        <fullName evidence="2">Uncharacterized protein</fullName>
    </submittedName>
</protein>
<evidence type="ECO:0000313" key="3">
    <source>
        <dbReference type="Proteomes" id="UP000038010"/>
    </source>
</evidence>
<organism evidence="2 3">
    <name type="scientific">Cyphellophora attinorum</name>
    <dbReference type="NCBI Taxonomy" id="1664694"/>
    <lineage>
        <taxon>Eukaryota</taxon>
        <taxon>Fungi</taxon>
        <taxon>Dikarya</taxon>
        <taxon>Ascomycota</taxon>
        <taxon>Pezizomycotina</taxon>
        <taxon>Eurotiomycetes</taxon>
        <taxon>Chaetothyriomycetidae</taxon>
        <taxon>Chaetothyriales</taxon>
        <taxon>Cyphellophoraceae</taxon>
        <taxon>Cyphellophora</taxon>
    </lineage>
</organism>
<dbReference type="VEuPathDB" id="FungiDB:AB675_3455"/>
<dbReference type="Proteomes" id="UP000038010">
    <property type="component" value="Unassembled WGS sequence"/>
</dbReference>
<comment type="caution">
    <text evidence="2">The sequence shown here is derived from an EMBL/GenBank/DDBJ whole genome shotgun (WGS) entry which is preliminary data.</text>
</comment>
<dbReference type="STRING" id="1664694.A0A0N1NYC7"/>
<dbReference type="GeneID" id="28735386"/>
<evidence type="ECO:0000313" key="2">
    <source>
        <dbReference type="EMBL" id="KPI39565.1"/>
    </source>
</evidence>
<sequence>MPAQEPRGFVWPHPCSAAAKAWPTLQLTPITPTILNSLSEHRRDCPICTIEFAPDNFVTIFSCCSTAAHVTCLSAYLNTPPHDRLNAGREECIWCRTKITVGRRLNRVVDPGPCRAWTEQQNFEVPKDLQSKTWPLVIDVSPRVIDPRPRAVHRAPPAPNIQRESDDNPPRLTYFPSNTTSVPDNAARPNFFIWPQAYYTRSEIDGITSRSIAAPVPDDAARPRVLFPPPQNHAPREEPDGMVAEHEAEMAAAARAADYPHAALIEEYLLQQPEQRDLFIQDGMIPPNPDPGQPENDVSERLAPALNGGPVQEPNNQEAFPFHRQFERPARPDWFERLDWHGRERERQQASTWDFSILPDGYFDLPGLGARTDDDLDSLAAEVGSPGGPVQPQQPYLQALLAGSVQEVSDRYAELLDGMSAA</sequence>
<keyword evidence="3" id="KW-1185">Reference proteome</keyword>
<dbReference type="RefSeq" id="XP_017999528.1">
    <property type="nucleotide sequence ID" value="XM_018143506.1"/>
</dbReference>
<name>A0A0N1NYC7_9EURO</name>
<feature type="region of interest" description="Disordered" evidence="1">
    <location>
        <begin position="149"/>
        <end position="170"/>
    </location>
</feature>
<dbReference type="OrthoDB" id="4158777at2759"/>
<proteinExistence type="predicted"/>
<dbReference type="AlphaFoldDB" id="A0A0N1NYC7"/>
<reference evidence="2 3" key="1">
    <citation type="submission" date="2015-06" db="EMBL/GenBank/DDBJ databases">
        <title>Draft genome of the ant-associated black yeast Phialophora attae CBS 131958.</title>
        <authorList>
            <person name="Moreno L.F."/>
            <person name="Stielow B.J."/>
            <person name="de Hoog S."/>
            <person name="Vicente V.A."/>
            <person name="Weiss V.A."/>
            <person name="de Vries M."/>
            <person name="Cruz L.M."/>
            <person name="Souza E.M."/>
        </authorList>
    </citation>
    <scope>NUCLEOTIDE SEQUENCE [LARGE SCALE GENOMIC DNA]</scope>
    <source>
        <strain evidence="2 3">CBS 131958</strain>
    </source>
</reference>
<gene>
    <name evidence="2" type="ORF">AB675_3455</name>
</gene>
<dbReference type="EMBL" id="LFJN01000014">
    <property type="protein sequence ID" value="KPI39565.1"/>
    <property type="molecule type" value="Genomic_DNA"/>
</dbReference>
<evidence type="ECO:0000256" key="1">
    <source>
        <dbReference type="SAM" id="MobiDB-lite"/>
    </source>
</evidence>
<accession>A0A0N1NYC7</accession>